<reference evidence="2 3" key="1">
    <citation type="submission" date="2019-07" db="EMBL/GenBank/DDBJ databases">
        <title>Whole genome shotgun sequence of Oceanithermus desulfurans NBRC 100063.</title>
        <authorList>
            <person name="Hosoyama A."/>
            <person name="Uohara A."/>
            <person name="Ohji S."/>
            <person name="Ichikawa N."/>
        </authorList>
    </citation>
    <scope>NUCLEOTIDE SEQUENCE [LARGE SCALE GENOMIC DNA]</scope>
    <source>
        <strain evidence="2 3">NBRC 100063</strain>
    </source>
</reference>
<dbReference type="Proteomes" id="UP000321827">
    <property type="component" value="Unassembled WGS sequence"/>
</dbReference>
<sequence>MKPLIIHEDEVAYRFDGVSGPKYLLRGPRSDFGMVVLMPGEDFQTHYHRAVEENFFTLEGEVEIYINGERYTLRPGDLCHVPPMHPHYLINRGTTPWKAIFVKAPYDPKDKVDVDWLPGQPLPEPG</sequence>
<dbReference type="RefSeq" id="WP_147146176.1">
    <property type="nucleotide sequence ID" value="NZ_BJXN01000004.1"/>
</dbReference>
<feature type="domain" description="Cupin type-2" evidence="1">
    <location>
        <begin position="34"/>
        <end position="102"/>
    </location>
</feature>
<dbReference type="PANTHER" id="PTHR43346:SF1">
    <property type="entry name" value="QUERCETIN 2,3-DIOXYGENASE-RELATED"/>
    <property type="match status" value="1"/>
</dbReference>
<dbReference type="InterPro" id="IPR052538">
    <property type="entry name" value="Flavonoid_dioxygenase-like"/>
</dbReference>
<dbReference type="SUPFAM" id="SSF51182">
    <property type="entry name" value="RmlC-like cupins"/>
    <property type="match status" value="1"/>
</dbReference>
<evidence type="ECO:0000313" key="2">
    <source>
        <dbReference type="EMBL" id="GEM89398.1"/>
    </source>
</evidence>
<protein>
    <submittedName>
        <fullName evidence="2">Polyketide synthase</fullName>
    </submittedName>
</protein>
<dbReference type="InterPro" id="IPR013096">
    <property type="entry name" value="Cupin_2"/>
</dbReference>
<dbReference type="Gene3D" id="2.60.120.10">
    <property type="entry name" value="Jelly Rolls"/>
    <property type="match status" value="1"/>
</dbReference>
<comment type="caution">
    <text evidence="2">The sequence shown here is derived from an EMBL/GenBank/DDBJ whole genome shotgun (WGS) entry which is preliminary data.</text>
</comment>
<evidence type="ECO:0000259" key="1">
    <source>
        <dbReference type="Pfam" id="PF07883"/>
    </source>
</evidence>
<evidence type="ECO:0000313" key="3">
    <source>
        <dbReference type="Proteomes" id="UP000321827"/>
    </source>
</evidence>
<accession>A0A511RIC4</accession>
<dbReference type="InterPro" id="IPR011051">
    <property type="entry name" value="RmlC_Cupin_sf"/>
</dbReference>
<dbReference type="Pfam" id="PF07883">
    <property type="entry name" value="Cupin_2"/>
    <property type="match status" value="1"/>
</dbReference>
<gene>
    <name evidence="2" type="ORF">ODE01S_08320</name>
</gene>
<dbReference type="AlphaFoldDB" id="A0A511RIC4"/>
<proteinExistence type="predicted"/>
<dbReference type="OrthoDB" id="1177356at2"/>
<name>A0A511RIC4_9DEIN</name>
<dbReference type="InterPro" id="IPR014710">
    <property type="entry name" value="RmlC-like_jellyroll"/>
</dbReference>
<organism evidence="2 3">
    <name type="scientific">Oceanithermus desulfurans NBRC 100063</name>
    <dbReference type="NCBI Taxonomy" id="1227550"/>
    <lineage>
        <taxon>Bacteria</taxon>
        <taxon>Thermotogati</taxon>
        <taxon>Deinococcota</taxon>
        <taxon>Deinococci</taxon>
        <taxon>Thermales</taxon>
        <taxon>Thermaceae</taxon>
        <taxon>Oceanithermus</taxon>
    </lineage>
</organism>
<dbReference type="PANTHER" id="PTHR43346">
    <property type="entry name" value="LIGAND BINDING DOMAIN PROTEIN, PUTATIVE (AFU_ORTHOLOGUE AFUA_6G14370)-RELATED"/>
    <property type="match status" value="1"/>
</dbReference>
<dbReference type="EMBL" id="BJXN01000004">
    <property type="protein sequence ID" value="GEM89398.1"/>
    <property type="molecule type" value="Genomic_DNA"/>
</dbReference>